<keyword evidence="4" id="KW-1185">Reference proteome</keyword>
<dbReference type="EMBL" id="CP002500">
    <property type="protein sequence ID" value="AET39498.1"/>
    <property type="molecule type" value="Genomic_DNA"/>
</dbReference>
<proteinExistence type="predicted"/>
<reference evidence="4" key="1">
    <citation type="journal article" date="2012" name="G3 (Bethesda)">
        <title>Pichia sorbitophila, an interspecies yeast hybrid reveals early steps of genome resolution following polyploidization.</title>
        <authorList>
            <person name="Leh Louis V."/>
            <person name="Despons L."/>
            <person name="Friedrich A."/>
            <person name="Martin T."/>
            <person name="Durrens P."/>
            <person name="Casaregola S."/>
            <person name="Neuveglise C."/>
            <person name="Fairhead C."/>
            <person name="Marck C."/>
            <person name="Cruz J.A."/>
            <person name="Straub M.L."/>
            <person name="Kugler V."/>
            <person name="Sacerdot C."/>
            <person name="Uzunov Z."/>
            <person name="Thierry A."/>
            <person name="Weiss S."/>
            <person name="Bleykasten C."/>
            <person name="De Montigny J."/>
            <person name="Jacques N."/>
            <person name="Jung P."/>
            <person name="Lemaire M."/>
            <person name="Mallet S."/>
            <person name="Morel G."/>
            <person name="Richard G.F."/>
            <person name="Sarkar A."/>
            <person name="Savel G."/>
            <person name="Schacherer J."/>
            <person name="Seret M.L."/>
            <person name="Talla E."/>
            <person name="Samson G."/>
            <person name="Jubin C."/>
            <person name="Poulain J."/>
            <person name="Vacherie B."/>
            <person name="Barbe V."/>
            <person name="Pelletier E."/>
            <person name="Sherman D.J."/>
            <person name="Westhof E."/>
            <person name="Weissenbach J."/>
            <person name="Baret P.V."/>
            <person name="Wincker P."/>
            <person name="Gaillardin C."/>
            <person name="Dujon B."/>
            <person name="Souciet J.L."/>
        </authorList>
    </citation>
    <scope>NUCLEOTIDE SEQUENCE [LARGE SCALE GENOMIC DNA]</scope>
    <source>
        <strain evidence="4">CBS 270.75 / DBVPG 7215 / KCTC 17166 / NRRL Y-17582</strain>
    </source>
</reference>
<dbReference type="STRING" id="931890.G8JTZ5"/>
<gene>
    <name evidence="3" type="ordered locus">Ecym_4454</name>
</gene>
<evidence type="ECO:0000313" key="4">
    <source>
        <dbReference type="Proteomes" id="UP000006790"/>
    </source>
</evidence>
<organism evidence="3 4">
    <name type="scientific">Eremothecium cymbalariae (strain CBS 270.75 / DBVPG 7215 / KCTC 17166 / NRRL Y-17582)</name>
    <name type="common">Yeast</name>
    <dbReference type="NCBI Taxonomy" id="931890"/>
    <lineage>
        <taxon>Eukaryota</taxon>
        <taxon>Fungi</taxon>
        <taxon>Dikarya</taxon>
        <taxon>Ascomycota</taxon>
        <taxon>Saccharomycotina</taxon>
        <taxon>Saccharomycetes</taxon>
        <taxon>Saccharomycetales</taxon>
        <taxon>Saccharomycetaceae</taxon>
        <taxon>Eremothecium</taxon>
    </lineage>
</organism>
<sequence length="909" mass="103494">MKEAHFSIKGFMNSHRLKDTLALLFVFVSFNNVMALCLLTSFIVASSSGHCLSSFVAKMVWVLNGTCGNKRYVISNSIKTKSLRFTWISGRVISRSKGSYRLVAFELINGWVIWLLRNRMIVGFEIIMACMLKKFGCFYFRAPIENLALSIIASNLLNSQKDLLSYATKSSIVYSLSLKISQRISTYCGYSPNISVAHSQGSVQGIVFIHPLRGTVSGRLISLLGNYIPLIRYALSFHVVVSQFYLNMRNSPRETCQSPLTFKESSNSTETSARDLNSFCVVETVAVASSSSQQGKLNTDTEVSGATTIEAVTYNPEPKVMDSSIHTSELAPAAITSSVNPQNYSNKLMQTPVGQQQVSKPASARPAFTNIIREFKVSEFMVTLPLHPQGKKNVNPSALIATTASPTEEPLDTRRFRNQCYELSLNDDNALEPDDYPCHYNVATSIAKANMENLIRRLFWYQKRYIIPILWSMFTIIRIFLTETTWLNGDENNIKETIAKHYTPAEGYYCQGTKELDVNPDHDATAIPSSEPDGSKLDANISNCKSEHGEHHTRPVVFSDHEYHKLHVVQNSLQYKRSVCLADIGSNVAVFWLEEQLGGSLIVLVNGIIWLQVSSKIVHPSTGVQREQIVISGLVPSYSYNIELFERVNNFEDYFITELLIRTASKDTGKLDYSESNFISYYHKQLISPAFSLKQAVITANVDLSEERLKLKKTKRDISRKTSSMKQELEQLKAKLAYNASQDEKSAYKIDNLKTALLQSSEHNLTLEENLKFLKTKQQSLEAEYLESKDTLWKQQLDFQKTENSLKKNLQLSNTKLAKLQHDIQQYNTKRDKLLTKHLKLRTELSQYEKEFLRFKEYFLQNRNKERNERQQIRLQKSNELELKIKGLEQDISRLERENILITDLVHPN</sequence>
<accession>G8JTZ5</accession>
<dbReference type="FunCoup" id="G8JTZ5">
    <property type="interactions" value="61"/>
</dbReference>
<evidence type="ECO:0000256" key="1">
    <source>
        <dbReference type="SAM" id="Coils"/>
    </source>
</evidence>
<dbReference type="eggNOG" id="ENOG502QSPS">
    <property type="taxonomic scope" value="Eukaryota"/>
</dbReference>
<keyword evidence="1" id="KW-0175">Coiled coil</keyword>
<dbReference type="HOGENOM" id="CLU_013934_0_0_1"/>
<feature type="coiled-coil region" evidence="1">
    <location>
        <begin position="878"/>
        <end position="905"/>
    </location>
</feature>
<dbReference type="AlphaFoldDB" id="G8JTZ5"/>
<feature type="transmembrane region" description="Helical" evidence="2">
    <location>
        <begin position="21"/>
        <end position="45"/>
    </location>
</feature>
<evidence type="ECO:0000313" key="3">
    <source>
        <dbReference type="EMBL" id="AET39498.1"/>
    </source>
</evidence>
<keyword evidence="2" id="KW-0812">Transmembrane</keyword>
<dbReference type="InParanoid" id="G8JTZ5"/>
<protein>
    <submittedName>
        <fullName evidence="3">Uncharacterized protein</fullName>
    </submittedName>
</protein>
<name>G8JTZ5_ERECY</name>
<dbReference type="GeneID" id="11472810"/>
<dbReference type="KEGG" id="erc:Ecym_4454"/>
<evidence type="ECO:0000256" key="2">
    <source>
        <dbReference type="SAM" id="Phobius"/>
    </source>
</evidence>
<dbReference type="OrthoDB" id="4158994at2759"/>
<dbReference type="RefSeq" id="XP_003646315.1">
    <property type="nucleotide sequence ID" value="XM_003646267.1"/>
</dbReference>
<dbReference type="Proteomes" id="UP000006790">
    <property type="component" value="Chromosome 4"/>
</dbReference>
<feature type="coiled-coil region" evidence="1">
    <location>
        <begin position="810"/>
        <end position="851"/>
    </location>
</feature>
<keyword evidence="2" id="KW-0472">Membrane</keyword>
<dbReference type="OMA" id="CSYDIQF"/>
<keyword evidence="2" id="KW-1133">Transmembrane helix</keyword>